<reference evidence="2" key="1">
    <citation type="submission" date="2020-07" db="EMBL/GenBank/DDBJ databases">
        <title>The High-quality genome of the commercially important snow crab, Chionoecetes opilio.</title>
        <authorList>
            <person name="Jeong J.-H."/>
            <person name="Ryu S."/>
        </authorList>
    </citation>
    <scope>NUCLEOTIDE SEQUENCE</scope>
    <source>
        <strain evidence="2">MADBK_172401_WGS</strain>
        <tissue evidence="2">Digestive gland</tissue>
    </source>
</reference>
<proteinExistence type="predicted"/>
<keyword evidence="3" id="KW-1185">Reference proteome</keyword>
<dbReference type="Proteomes" id="UP000770661">
    <property type="component" value="Unassembled WGS sequence"/>
</dbReference>
<accession>A0A8J5D2K7</accession>
<dbReference type="AlphaFoldDB" id="A0A8J5D2K7"/>
<evidence type="ECO:0000313" key="3">
    <source>
        <dbReference type="Proteomes" id="UP000770661"/>
    </source>
</evidence>
<protein>
    <submittedName>
        <fullName evidence="2">Uncharacterized protein</fullName>
    </submittedName>
</protein>
<evidence type="ECO:0000256" key="1">
    <source>
        <dbReference type="SAM" id="MobiDB-lite"/>
    </source>
</evidence>
<organism evidence="2 3">
    <name type="scientific">Chionoecetes opilio</name>
    <name type="common">Atlantic snow crab</name>
    <name type="synonym">Cancer opilio</name>
    <dbReference type="NCBI Taxonomy" id="41210"/>
    <lineage>
        <taxon>Eukaryota</taxon>
        <taxon>Metazoa</taxon>
        <taxon>Ecdysozoa</taxon>
        <taxon>Arthropoda</taxon>
        <taxon>Crustacea</taxon>
        <taxon>Multicrustacea</taxon>
        <taxon>Malacostraca</taxon>
        <taxon>Eumalacostraca</taxon>
        <taxon>Eucarida</taxon>
        <taxon>Decapoda</taxon>
        <taxon>Pleocyemata</taxon>
        <taxon>Brachyura</taxon>
        <taxon>Eubrachyura</taxon>
        <taxon>Majoidea</taxon>
        <taxon>Majidae</taxon>
        <taxon>Chionoecetes</taxon>
    </lineage>
</organism>
<dbReference type="EMBL" id="JACEEZ010004491">
    <property type="protein sequence ID" value="KAG0726375.1"/>
    <property type="molecule type" value="Genomic_DNA"/>
</dbReference>
<evidence type="ECO:0000313" key="2">
    <source>
        <dbReference type="EMBL" id="KAG0726375.1"/>
    </source>
</evidence>
<gene>
    <name evidence="2" type="ORF">GWK47_036728</name>
</gene>
<sequence length="136" mass="14858">MWPYASSSPRGSLGRHRCASSLHPPPQSVRGIFSHSMEGTNNALSLSLRMVPTPPPRMTPQEGCINLPHTTRTRLVAGVLLSSWTGLVHLRPGKTAAWDNVPYEFLLQRMTPPLEVHETALSSSAPLAPGRLPYSQ</sequence>
<comment type="caution">
    <text evidence="2">The sequence shown here is derived from an EMBL/GenBank/DDBJ whole genome shotgun (WGS) entry which is preliminary data.</text>
</comment>
<feature type="region of interest" description="Disordered" evidence="1">
    <location>
        <begin position="1"/>
        <end position="25"/>
    </location>
</feature>
<feature type="compositionally biased region" description="Polar residues" evidence="1">
    <location>
        <begin position="1"/>
        <end position="10"/>
    </location>
</feature>
<name>A0A8J5D2K7_CHIOP</name>